<reference evidence="2" key="2">
    <citation type="submission" date="2019-01" db="EMBL/GenBank/DDBJ databases">
        <title>Genome sequence of Desulfonema ishimotonii strain Tokyo 01.</title>
        <authorList>
            <person name="Fukui M."/>
        </authorList>
    </citation>
    <scope>NUCLEOTIDE SEQUENCE [LARGE SCALE GENOMIC DNA]</scope>
    <source>
        <strain evidence="2">Tokyo 01</strain>
    </source>
</reference>
<dbReference type="EMBL" id="BEXT01000001">
    <property type="protein sequence ID" value="GBC61379.1"/>
    <property type="molecule type" value="Genomic_DNA"/>
</dbReference>
<comment type="caution">
    <text evidence="1">The sequence shown here is derived from an EMBL/GenBank/DDBJ whole genome shotgun (WGS) entry which is preliminary data.</text>
</comment>
<evidence type="ECO:0000313" key="1">
    <source>
        <dbReference type="EMBL" id="GBC61379.1"/>
    </source>
</evidence>
<accession>A0A401FWR1</accession>
<organism evidence="1 2">
    <name type="scientific">Desulfonema ishimotonii</name>
    <dbReference type="NCBI Taxonomy" id="45657"/>
    <lineage>
        <taxon>Bacteria</taxon>
        <taxon>Pseudomonadati</taxon>
        <taxon>Thermodesulfobacteriota</taxon>
        <taxon>Desulfobacteria</taxon>
        <taxon>Desulfobacterales</taxon>
        <taxon>Desulfococcaceae</taxon>
        <taxon>Desulfonema</taxon>
    </lineage>
</organism>
<dbReference type="AlphaFoldDB" id="A0A401FWR1"/>
<name>A0A401FWR1_9BACT</name>
<dbReference type="RefSeq" id="WP_166404709.1">
    <property type="nucleotide sequence ID" value="NZ_BEXT01000001.1"/>
</dbReference>
<reference evidence="2" key="1">
    <citation type="submission" date="2017-11" db="EMBL/GenBank/DDBJ databases">
        <authorList>
            <person name="Watanabe M."/>
            <person name="Kojima H."/>
        </authorList>
    </citation>
    <scope>NUCLEOTIDE SEQUENCE [LARGE SCALE GENOMIC DNA]</scope>
    <source>
        <strain evidence="2">Tokyo 01</strain>
    </source>
</reference>
<dbReference type="Proteomes" id="UP000288096">
    <property type="component" value="Unassembled WGS sequence"/>
</dbReference>
<keyword evidence="2" id="KW-1185">Reference proteome</keyword>
<gene>
    <name evidence="1" type="ORF">DENIS_2339</name>
</gene>
<proteinExistence type="predicted"/>
<evidence type="ECO:0000313" key="2">
    <source>
        <dbReference type="Proteomes" id="UP000288096"/>
    </source>
</evidence>
<protein>
    <submittedName>
        <fullName evidence="1">Uncharacterized protein</fullName>
    </submittedName>
</protein>
<sequence length="56" mass="6327">MPPCNEADRGSEFALTQKSADFRLVLDHEKGYKRFHRSCTVRRWQQTIDGAAGGST</sequence>